<keyword evidence="3" id="KW-1185">Reference proteome</keyword>
<evidence type="ECO:0008006" key="4">
    <source>
        <dbReference type="Google" id="ProtNLM"/>
    </source>
</evidence>
<dbReference type="InterPro" id="IPR036691">
    <property type="entry name" value="Endo/exonu/phosph_ase_sf"/>
</dbReference>
<evidence type="ECO:0000313" key="2">
    <source>
        <dbReference type="EMBL" id="OTF71509.1"/>
    </source>
</evidence>
<dbReference type="AlphaFoldDB" id="A0A1Y3AST0"/>
<sequence>SLPDSGVIEYLSRGRISVEHPDFKKLAYKLCLRKVCPVVDQNEKEYTHSFDIVKAYTDGVLPFTNYTFDFRGVIDYIFCSRRLFSVLGVLGPLDTSWFSKHRIPGCPHHYIPSDHFPIVAELELLTKKSLAELEKQKQQQQEKNLENKSGNNNNNNSGNNSNGHIRR</sequence>
<dbReference type="PANTHER" id="PTHR12121:SF100">
    <property type="entry name" value="POLY(A)-SPECIFIC RIBONUCLEASE"/>
    <property type="match status" value="1"/>
</dbReference>
<dbReference type="Proteomes" id="UP000194236">
    <property type="component" value="Unassembled WGS sequence"/>
</dbReference>
<feature type="region of interest" description="Disordered" evidence="1">
    <location>
        <begin position="135"/>
        <end position="167"/>
    </location>
</feature>
<dbReference type="Gene3D" id="3.60.10.10">
    <property type="entry name" value="Endonuclease/exonuclease/phosphatase"/>
    <property type="match status" value="1"/>
</dbReference>
<evidence type="ECO:0000256" key="1">
    <source>
        <dbReference type="SAM" id="MobiDB-lite"/>
    </source>
</evidence>
<dbReference type="SUPFAM" id="SSF56219">
    <property type="entry name" value="DNase I-like"/>
    <property type="match status" value="1"/>
</dbReference>
<name>A0A1Y3AST0_EURMA</name>
<comment type="caution">
    <text evidence="2">The sequence shown here is derived from an EMBL/GenBank/DDBJ whole genome shotgun (WGS) entry which is preliminary data.</text>
</comment>
<dbReference type="InterPro" id="IPR050410">
    <property type="entry name" value="CCR4/nocturin_mRNA_transcr"/>
</dbReference>
<organism evidence="2 3">
    <name type="scientific">Euroglyphus maynei</name>
    <name type="common">Mayne's house dust mite</name>
    <dbReference type="NCBI Taxonomy" id="6958"/>
    <lineage>
        <taxon>Eukaryota</taxon>
        <taxon>Metazoa</taxon>
        <taxon>Ecdysozoa</taxon>
        <taxon>Arthropoda</taxon>
        <taxon>Chelicerata</taxon>
        <taxon>Arachnida</taxon>
        <taxon>Acari</taxon>
        <taxon>Acariformes</taxon>
        <taxon>Sarcoptiformes</taxon>
        <taxon>Astigmata</taxon>
        <taxon>Psoroptidia</taxon>
        <taxon>Analgoidea</taxon>
        <taxon>Pyroglyphidae</taxon>
        <taxon>Pyroglyphinae</taxon>
        <taxon>Euroglyphus</taxon>
    </lineage>
</organism>
<feature type="non-terminal residue" evidence="2">
    <location>
        <position position="1"/>
    </location>
</feature>
<gene>
    <name evidence="2" type="ORF">BLA29_010026</name>
</gene>
<dbReference type="EMBL" id="MUJZ01060667">
    <property type="protein sequence ID" value="OTF71509.1"/>
    <property type="molecule type" value="Genomic_DNA"/>
</dbReference>
<dbReference type="GO" id="GO:0000175">
    <property type="term" value="F:3'-5'-RNA exonuclease activity"/>
    <property type="evidence" value="ECO:0007669"/>
    <property type="project" value="TreeGrafter"/>
</dbReference>
<accession>A0A1Y3AST0</accession>
<dbReference type="OrthoDB" id="428734at2759"/>
<dbReference type="PANTHER" id="PTHR12121">
    <property type="entry name" value="CARBON CATABOLITE REPRESSOR PROTEIN 4"/>
    <property type="match status" value="1"/>
</dbReference>
<proteinExistence type="predicted"/>
<feature type="compositionally biased region" description="Low complexity" evidence="1">
    <location>
        <begin position="138"/>
        <end position="167"/>
    </location>
</feature>
<reference evidence="2 3" key="1">
    <citation type="submission" date="2017-03" db="EMBL/GenBank/DDBJ databases">
        <title>Genome Survey of Euroglyphus maynei.</title>
        <authorList>
            <person name="Arlian L.G."/>
            <person name="Morgan M.S."/>
            <person name="Rider S.D."/>
        </authorList>
    </citation>
    <scope>NUCLEOTIDE SEQUENCE [LARGE SCALE GENOMIC DNA]</scope>
    <source>
        <strain evidence="2">Arlian Lab</strain>
        <tissue evidence="2">Whole body</tissue>
    </source>
</reference>
<evidence type="ECO:0000313" key="3">
    <source>
        <dbReference type="Proteomes" id="UP000194236"/>
    </source>
</evidence>
<protein>
    <recommendedName>
        <fullName evidence="4">Endonuclease/exonuclease/phosphatase domain-containing protein</fullName>
    </recommendedName>
</protein>